<evidence type="ECO:0000313" key="2">
    <source>
        <dbReference type="Proteomes" id="UP000887013"/>
    </source>
</evidence>
<dbReference type="EMBL" id="BMAW01061890">
    <property type="protein sequence ID" value="GFT33319.1"/>
    <property type="molecule type" value="Genomic_DNA"/>
</dbReference>
<proteinExistence type="predicted"/>
<comment type="caution">
    <text evidence="1">The sequence shown here is derived from an EMBL/GenBank/DDBJ whole genome shotgun (WGS) entry which is preliminary data.</text>
</comment>
<sequence length="93" mass="10380">MILCQRMIGTHFLRRFLPFAPNTWKPRNREAPDSGRIPPTATLSHLVQGDLSVNKGLIPGFLLARLVCLRIVNHHLSEASIAQLQLCDGITLL</sequence>
<reference evidence="1" key="1">
    <citation type="submission" date="2020-08" db="EMBL/GenBank/DDBJ databases">
        <title>Multicomponent nature underlies the extraordinary mechanical properties of spider dragline silk.</title>
        <authorList>
            <person name="Kono N."/>
            <person name="Nakamura H."/>
            <person name="Mori M."/>
            <person name="Yoshida Y."/>
            <person name="Ohtoshi R."/>
            <person name="Malay A.D."/>
            <person name="Moran D.A.P."/>
            <person name="Tomita M."/>
            <person name="Numata K."/>
            <person name="Arakawa K."/>
        </authorList>
    </citation>
    <scope>NUCLEOTIDE SEQUENCE</scope>
</reference>
<gene>
    <name evidence="1" type="ORF">NPIL_619631</name>
</gene>
<name>A0A8X6TPH6_NEPPI</name>
<accession>A0A8X6TPH6</accession>
<organism evidence="1 2">
    <name type="scientific">Nephila pilipes</name>
    <name type="common">Giant wood spider</name>
    <name type="synonym">Nephila maculata</name>
    <dbReference type="NCBI Taxonomy" id="299642"/>
    <lineage>
        <taxon>Eukaryota</taxon>
        <taxon>Metazoa</taxon>
        <taxon>Ecdysozoa</taxon>
        <taxon>Arthropoda</taxon>
        <taxon>Chelicerata</taxon>
        <taxon>Arachnida</taxon>
        <taxon>Araneae</taxon>
        <taxon>Araneomorphae</taxon>
        <taxon>Entelegynae</taxon>
        <taxon>Araneoidea</taxon>
        <taxon>Nephilidae</taxon>
        <taxon>Nephila</taxon>
    </lineage>
</organism>
<dbReference type="AlphaFoldDB" id="A0A8X6TPH6"/>
<protein>
    <submittedName>
        <fullName evidence="1">Uncharacterized protein</fullName>
    </submittedName>
</protein>
<dbReference type="Proteomes" id="UP000887013">
    <property type="component" value="Unassembled WGS sequence"/>
</dbReference>
<keyword evidence="2" id="KW-1185">Reference proteome</keyword>
<evidence type="ECO:0000313" key="1">
    <source>
        <dbReference type="EMBL" id="GFT33319.1"/>
    </source>
</evidence>